<name>A0A8J2LDH6_9HEXA</name>
<protein>
    <submittedName>
        <fullName evidence="1">Uncharacterized protein</fullName>
    </submittedName>
</protein>
<sequence>IPCGIHGGVFREEMDNDYSCTSFHCQLVYHCFCSKRRGYTCGTVHFRALWGFLLPHLSCLRE</sequence>
<evidence type="ECO:0000313" key="2">
    <source>
        <dbReference type="Proteomes" id="UP000708208"/>
    </source>
</evidence>
<feature type="non-terminal residue" evidence="1">
    <location>
        <position position="1"/>
    </location>
</feature>
<accession>A0A8J2LDH6</accession>
<dbReference type="Proteomes" id="UP000708208">
    <property type="component" value="Unassembled WGS sequence"/>
</dbReference>
<dbReference type="AlphaFoldDB" id="A0A8J2LDH6"/>
<dbReference type="EMBL" id="CAJVCH010562898">
    <property type="protein sequence ID" value="CAG7831970.1"/>
    <property type="molecule type" value="Genomic_DNA"/>
</dbReference>
<organism evidence="1 2">
    <name type="scientific">Allacma fusca</name>
    <dbReference type="NCBI Taxonomy" id="39272"/>
    <lineage>
        <taxon>Eukaryota</taxon>
        <taxon>Metazoa</taxon>
        <taxon>Ecdysozoa</taxon>
        <taxon>Arthropoda</taxon>
        <taxon>Hexapoda</taxon>
        <taxon>Collembola</taxon>
        <taxon>Symphypleona</taxon>
        <taxon>Sminthuridae</taxon>
        <taxon>Allacma</taxon>
    </lineage>
</organism>
<proteinExistence type="predicted"/>
<reference evidence="1" key="1">
    <citation type="submission" date="2021-06" db="EMBL/GenBank/DDBJ databases">
        <authorList>
            <person name="Hodson N. C."/>
            <person name="Mongue J. A."/>
            <person name="Jaron S. K."/>
        </authorList>
    </citation>
    <scope>NUCLEOTIDE SEQUENCE</scope>
</reference>
<gene>
    <name evidence="1" type="ORF">AFUS01_LOCUS41686</name>
</gene>
<comment type="caution">
    <text evidence="1">The sequence shown here is derived from an EMBL/GenBank/DDBJ whole genome shotgun (WGS) entry which is preliminary data.</text>
</comment>
<evidence type="ECO:0000313" key="1">
    <source>
        <dbReference type="EMBL" id="CAG7831970.1"/>
    </source>
</evidence>
<keyword evidence="2" id="KW-1185">Reference proteome</keyword>